<dbReference type="RefSeq" id="WP_059176614.1">
    <property type="nucleotide sequence ID" value="NZ_BCNO01000002.1"/>
</dbReference>
<dbReference type="AlphaFoldDB" id="A0A0U9HQ53"/>
<sequence length="268" mass="31403">MIRNTFILLDGIGEKREKRLWGEGILTWEDFFQSKEVLDIDYDKKRVYDEFLYRACDALASKNCYFFAEKLKKREHWRLFEEFLNDALCLDIETNGLTPEKGGYITVVGLYSIKGYKALVKGENLTEESLQQILDEHKYLITFYGCIFDIPFLKKEFPNLRIEHLPHFDLFFAGKRLGIQGGLKKLETLFLIERDDELKGLNGYDAVKLWKAYLNGSIESLEKLISYNRADTENLFQLGKIFYEMLRSQVGIEEFMDNGTKRTSQKVS</sequence>
<dbReference type="Proteomes" id="UP000054976">
    <property type="component" value="Unassembled WGS sequence"/>
</dbReference>
<accession>A0A0U9HQ53</accession>
<feature type="domain" description="YprB ribonuclease H-like" evidence="1">
    <location>
        <begin position="88"/>
        <end position="240"/>
    </location>
</feature>
<evidence type="ECO:0000259" key="1">
    <source>
        <dbReference type="Pfam" id="PF13482"/>
    </source>
</evidence>
<dbReference type="InterPro" id="IPR012337">
    <property type="entry name" value="RNaseH-like_sf"/>
</dbReference>
<dbReference type="STRING" id="86166.TAGGR_249"/>
<dbReference type="OrthoDB" id="9790530at2"/>
<gene>
    <name evidence="2" type="ORF">TAGGR_249</name>
</gene>
<name>A0A0U9HQ53_9BACT</name>
<dbReference type="Pfam" id="PF13482">
    <property type="entry name" value="RNase_H_2"/>
    <property type="match status" value="1"/>
</dbReference>
<dbReference type="EMBL" id="BCNO01000002">
    <property type="protein sequence ID" value="GAQ95164.1"/>
    <property type="molecule type" value="Genomic_DNA"/>
</dbReference>
<evidence type="ECO:0000313" key="2">
    <source>
        <dbReference type="EMBL" id="GAQ95164.1"/>
    </source>
</evidence>
<reference evidence="3" key="1">
    <citation type="submission" date="2016-01" db="EMBL/GenBank/DDBJ databases">
        <title>Draft genome sequence of Thermodesulfovibrio aggregans strain TGE-P1.</title>
        <authorList>
            <person name="Sekiguchi Y."/>
            <person name="Ohashi A."/>
            <person name="Matsuura N."/>
            <person name="Tourlousse M.D."/>
        </authorList>
    </citation>
    <scope>NUCLEOTIDE SEQUENCE [LARGE SCALE GENOMIC DNA]</scope>
    <source>
        <strain evidence="3">TGE-P1</strain>
    </source>
</reference>
<keyword evidence="3" id="KW-1185">Reference proteome</keyword>
<protein>
    <recommendedName>
        <fullName evidence="1">YprB ribonuclease H-like domain-containing protein</fullName>
    </recommendedName>
</protein>
<dbReference type="InterPro" id="IPR036397">
    <property type="entry name" value="RNaseH_sf"/>
</dbReference>
<evidence type="ECO:0000313" key="3">
    <source>
        <dbReference type="Proteomes" id="UP000054976"/>
    </source>
</evidence>
<organism evidence="2 3">
    <name type="scientific">Thermodesulfovibrio aggregans</name>
    <dbReference type="NCBI Taxonomy" id="86166"/>
    <lineage>
        <taxon>Bacteria</taxon>
        <taxon>Pseudomonadati</taxon>
        <taxon>Nitrospirota</taxon>
        <taxon>Thermodesulfovibrionia</taxon>
        <taxon>Thermodesulfovibrionales</taxon>
        <taxon>Thermodesulfovibrionaceae</taxon>
        <taxon>Thermodesulfovibrio</taxon>
    </lineage>
</organism>
<dbReference type="Gene3D" id="3.30.420.10">
    <property type="entry name" value="Ribonuclease H-like superfamily/Ribonuclease H"/>
    <property type="match status" value="1"/>
</dbReference>
<dbReference type="SUPFAM" id="SSF53098">
    <property type="entry name" value="Ribonuclease H-like"/>
    <property type="match status" value="1"/>
</dbReference>
<dbReference type="InterPro" id="IPR038720">
    <property type="entry name" value="YprB_RNase_H-like_dom"/>
</dbReference>
<comment type="caution">
    <text evidence="2">The sequence shown here is derived from an EMBL/GenBank/DDBJ whole genome shotgun (WGS) entry which is preliminary data.</text>
</comment>
<proteinExistence type="predicted"/>
<dbReference type="PANTHER" id="PTHR38462:SF1">
    <property type="entry name" value="YPRB RIBONUCLEASE H-LIKE DOMAIN-CONTAINING PROTEIN"/>
    <property type="match status" value="1"/>
</dbReference>
<dbReference type="PANTHER" id="PTHR38462">
    <property type="entry name" value="EXONUCLEASE-LIKE PROTEIN"/>
    <property type="match status" value="1"/>
</dbReference>
<dbReference type="GO" id="GO:0003676">
    <property type="term" value="F:nucleic acid binding"/>
    <property type="evidence" value="ECO:0007669"/>
    <property type="project" value="InterPro"/>
</dbReference>